<keyword evidence="2" id="KW-1185">Reference proteome</keyword>
<dbReference type="Proteomes" id="UP000549009">
    <property type="component" value="Unassembled WGS sequence"/>
</dbReference>
<dbReference type="EMBL" id="JACHJD010000046">
    <property type="protein sequence ID" value="MBB5109919.1"/>
    <property type="molecule type" value="Genomic_DNA"/>
</dbReference>
<proteinExistence type="predicted"/>
<evidence type="ECO:0000313" key="2">
    <source>
        <dbReference type="Proteomes" id="UP000549009"/>
    </source>
</evidence>
<sequence>MTSTQTDELQDLRQRLRQLAQRCAWAALALDAEADLITLRLAIRLTMDREAQAAWQAAALARAAAGTVTRALAEHVDAQLAIDVAAACNAVLKLPLTDPEVMSAQQTARAAQHAQQQRLKALQHDPEAAWTRINSLLTQRGTRHYAETVRLLCDLAALAEKQNTRDAFTARYARFLGLHRTKKALLREVRAAGPHLAALTPQAH</sequence>
<accession>A0A7W8F076</accession>
<protein>
    <submittedName>
        <fullName evidence="1">Uncharacterized protein</fullName>
    </submittedName>
</protein>
<organism evidence="1 2">
    <name type="scientific">Streptomyces spectabilis</name>
    <dbReference type="NCBI Taxonomy" id="68270"/>
    <lineage>
        <taxon>Bacteria</taxon>
        <taxon>Bacillati</taxon>
        <taxon>Actinomycetota</taxon>
        <taxon>Actinomycetes</taxon>
        <taxon>Kitasatosporales</taxon>
        <taxon>Streptomycetaceae</taxon>
        <taxon>Streptomyces</taxon>
    </lineage>
</organism>
<evidence type="ECO:0000313" key="1">
    <source>
        <dbReference type="EMBL" id="MBB5109919.1"/>
    </source>
</evidence>
<dbReference type="AlphaFoldDB" id="A0A7W8F076"/>
<name>A0A7W8F076_STRST</name>
<reference evidence="1 2" key="1">
    <citation type="submission" date="2020-08" db="EMBL/GenBank/DDBJ databases">
        <title>Genomic Encyclopedia of Type Strains, Phase III (KMG-III): the genomes of soil and plant-associated and newly described type strains.</title>
        <authorList>
            <person name="Whitman W."/>
        </authorList>
    </citation>
    <scope>NUCLEOTIDE SEQUENCE [LARGE SCALE GENOMIC DNA]</scope>
    <source>
        <strain evidence="1 2">CECT 3146</strain>
    </source>
</reference>
<comment type="caution">
    <text evidence="1">The sequence shown here is derived from an EMBL/GenBank/DDBJ whole genome shotgun (WGS) entry which is preliminary data.</text>
</comment>
<gene>
    <name evidence="1" type="ORF">FHS40_009049</name>
</gene>
<dbReference type="RefSeq" id="WP_184926970.1">
    <property type="nucleotide sequence ID" value="NZ_BMSQ01000054.1"/>
</dbReference>